<protein>
    <submittedName>
        <fullName evidence="1">Uncharacterized protein</fullName>
    </submittedName>
</protein>
<sequence length="372" mass="41874">MATDLYRQNVQSDVMNGVYVATRGIADTWDTHFRSQSYTLLQRLIRNLLLQRPQLDKFKSITTVAPNFVDPNRVYILGFSAGGDGVYRLASVLSDRFAAANMSAGHPGKAKLINLANVPICLQMGEGDSACGRNTSIVTAGKELKRYRHGKYYINDIFIHFTPVSAGDPHNSWERTEELTNIEAPVIRDWENFTGAGSVPTREMRNTCAVLWMSEYIRNPLPKTVVWDMSTSEAPPEFPAEWGKYRYYYWLAVEQNPTDSKGTTVRATYDKVRNEVWIGETSNLLTKFIVLLNEYMMDLRQPVNVIYGPQRKVTQSVTVTRDGNIQKATLSARGDPFYVFSAAIVVDLKDPKLMTVKDGGSDIFSTVPKAKL</sequence>
<dbReference type="Proteomes" id="UP000800092">
    <property type="component" value="Unassembled WGS sequence"/>
</dbReference>
<dbReference type="InterPro" id="IPR029058">
    <property type="entry name" value="AB_hydrolase_fold"/>
</dbReference>
<dbReference type="Gene3D" id="3.40.50.1820">
    <property type="entry name" value="alpha/beta hydrolase"/>
    <property type="match status" value="1"/>
</dbReference>
<accession>A0A6A6H0D9</accession>
<name>A0A6A6H0D9_VIRVR</name>
<gene>
    <name evidence="1" type="ORF">EV356DRAFT_296960</name>
</gene>
<evidence type="ECO:0000313" key="1">
    <source>
        <dbReference type="EMBL" id="KAF2231359.1"/>
    </source>
</evidence>
<dbReference type="SUPFAM" id="SSF53474">
    <property type="entry name" value="alpha/beta-Hydrolases"/>
    <property type="match status" value="1"/>
</dbReference>
<dbReference type="OrthoDB" id="9990807at2759"/>
<keyword evidence="2" id="KW-1185">Reference proteome</keyword>
<organism evidence="1 2">
    <name type="scientific">Viridothelium virens</name>
    <name type="common">Speckled blister lichen</name>
    <name type="synonym">Trypethelium virens</name>
    <dbReference type="NCBI Taxonomy" id="1048519"/>
    <lineage>
        <taxon>Eukaryota</taxon>
        <taxon>Fungi</taxon>
        <taxon>Dikarya</taxon>
        <taxon>Ascomycota</taxon>
        <taxon>Pezizomycotina</taxon>
        <taxon>Dothideomycetes</taxon>
        <taxon>Dothideomycetes incertae sedis</taxon>
        <taxon>Trypetheliales</taxon>
        <taxon>Trypetheliaceae</taxon>
        <taxon>Viridothelium</taxon>
    </lineage>
</organism>
<reference evidence="1" key="1">
    <citation type="journal article" date="2020" name="Stud. Mycol.">
        <title>101 Dothideomycetes genomes: a test case for predicting lifestyles and emergence of pathogens.</title>
        <authorList>
            <person name="Haridas S."/>
            <person name="Albert R."/>
            <person name="Binder M."/>
            <person name="Bloem J."/>
            <person name="Labutti K."/>
            <person name="Salamov A."/>
            <person name="Andreopoulos B."/>
            <person name="Baker S."/>
            <person name="Barry K."/>
            <person name="Bills G."/>
            <person name="Bluhm B."/>
            <person name="Cannon C."/>
            <person name="Castanera R."/>
            <person name="Culley D."/>
            <person name="Daum C."/>
            <person name="Ezra D."/>
            <person name="Gonzalez J."/>
            <person name="Henrissat B."/>
            <person name="Kuo A."/>
            <person name="Liang C."/>
            <person name="Lipzen A."/>
            <person name="Lutzoni F."/>
            <person name="Magnuson J."/>
            <person name="Mondo S."/>
            <person name="Nolan M."/>
            <person name="Ohm R."/>
            <person name="Pangilinan J."/>
            <person name="Park H.-J."/>
            <person name="Ramirez L."/>
            <person name="Alfaro M."/>
            <person name="Sun H."/>
            <person name="Tritt A."/>
            <person name="Yoshinaga Y."/>
            <person name="Zwiers L.-H."/>
            <person name="Turgeon B."/>
            <person name="Goodwin S."/>
            <person name="Spatafora J."/>
            <person name="Crous P."/>
            <person name="Grigoriev I."/>
        </authorList>
    </citation>
    <scope>NUCLEOTIDE SEQUENCE</scope>
    <source>
        <strain evidence="1">Tuck. ex Michener</strain>
    </source>
</reference>
<evidence type="ECO:0000313" key="2">
    <source>
        <dbReference type="Proteomes" id="UP000800092"/>
    </source>
</evidence>
<dbReference type="EMBL" id="ML991828">
    <property type="protein sequence ID" value="KAF2231359.1"/>
    <property type="molecule type" value="Genomic_DNA"/>
</dbReference>
<proteinExistence type="predicted"/>
<dbReference type="AlphaFoldDB" id="A0A6A6H0D9"/>